<dbReference type="Pfam" id="PF07883">
    <property type="entry name" value="Cupin_2"/>
    <property type="match status" value="1"/>
</dbReference>
<dbReference type="InterPro" id="IPR014710">
    <property type="entry name" value="RmlC-like_jellyroll"/>
</dbReference>
<reference evidence="3" key="2">
    <citation type="journal article" date="2015" name="Genome Announc.">
        <title>Draft Genome Sequence of Filamentous Marine Cyanobacterium Lyngbya confervoides Strain BDU141951.</title>
        <authorList>
            <person name="Chandrababunaidu M.M."/>
            <person name="Sen D."/>
            <person name="Tripathy S."/>
        </authorList>
    </citation>
    <scope>NUCLEOTIDE SEQUENCE</scope>
    <source>
        <strain evidence="3">BDU141951</strain>
    </source>
</reference>
<sequence>MTATPDANPPHPLLTAAAIAALPEQIFGHPLNENAVRHTRSLAGTTGCLHLGIYLVRVEPGHHSTEYHCHRGEEEFLYILSGRGIATIDDETFEVAAGDFMGFRPDSPAHDMHNPFDEDLVYLMGGYDLDYDVVEYPRQGTRMYRLGDRRTYEPM</sequence>
<evidence type="ECO:0000313" key="3">
    <source>
        <dbReference type="EMBL" id="NEV66092.1"/>
    </source>
</evidence>
<evidence type="ECO:0000256" key="1">
    <source>
        <dbReference type="ARBA" id="ARBA00022723"/>
    </source>
</evidence>
<dbReference type="CDD" id="cd02224">
    <property type="entry name" value="cupin_SPO2919-like"/>
    <property type="match status" value="1"/>
</dbReference>
<organism evidence="3">
    <name type="scientific">Lyngbya confervoides BDU141951</name>
    <dbReference type="NCBI Taxonomy" id="1574623"/>
    <lineage>
        <taxon>Bacteria</taxon>
        <taxon>Bacillati</taxon>
        <taxon>Cyanobacteriota</taxon>
        <taxon>Cyanophyceae</taxon>
        <taxon>Oscillatoriophycideae</taxon>
        <taxon>Oscillatoriales</taxon>
        <taxon>Microcoleaceae</taxon>
        <taxon>Lyngbya</taxon>
    </lineage>
</organism>
<dbReference type="InterPro" id="IPR013096">
    <property type="entry name" value="Cupin_2"/>
</dbReference>
<dbReference type="PANTHER" id="PTHR35848">
    <property type="entry name" value="OXALATE-BINDING PROTEIN"/>
    <property type="match status" value="1"/>
</dbReference>
<name>A0A0C1Y2Y0_9CYAN</name>
<accession>A0A0C1Y2Y0</accession>
<feature type="domain" description="Cupin type-2" evidence="2">
    <location>
        <begin position="55"/>
        <end position="124"/>
    </location>
</feature>
<dbReference type="InterPro" id="IPR011051">
    <property type="entry name" value="RmlC_Cupin_sf"/>
</dbReference>
<dbReference type="EMBL" id="JTHE02000003">
    <property type="protein sequence ID" value="NEV66092.1"/>
    <property type="molecule type" value="Genomic_DNA"/>
</dbReference>
<protein>
    <submittedName>
        <fullName evidence="3">Cupin domain-containing protein</fullName>
    </submittedName>
</protein>
<keyword evidence="1" id="KW-0479">Metal-binding</keyword>
<dbReference type="Gene3D" id="2.60.120.10">
    <property type="entry name" value="Jelly Rolls"/>
    <property type="match status" value="1"/>
</dbReference>
<reference evidence="3" key="3">
    <citation type="submission" date="2020-02" db="EMBL/GenBank/DDBJ databases">
        <authorList>
            <person name="Sarangi A.N."/>
            <person name="Ghosh S."/>
            <person name="Mukherjee M."/>
            <person name="Tripathy S."/>
        </authorList>
    </citation>
    <scope>NUCLEOTIDE SEQUENCE</scope>
    <source>
        <strain evidence="3">BDU141951</strain>
    </source>
</reference>
<reference evidence="3" key="1">
    <citation type="submission" date="2014-11" db="EMBL/GenBank/DDBJ databases">
        <authorList>
            <person name="Malar M.C."/>
            <person name="Sen D."/>
            <person name="Tripathy S."/>
        </authorList>
    </citation>
    <scope>NUCLEOTIDE SEQUENCE</scope>
    <source>
        <strain evidence="3">BDU141951</strain>
    </source>
</reference>
<dbReference type="InterPro" id="IPR051610">
    <property type="entry name" value="GPI/OXD"/>
</dbReference>
<dbReference type="GO" id="GO:0046872">
    <property type="term" value="F:metal ion binding"/>
    <property type="evidence" value="ECO:0007669"/>
    <property type="project" value="UniProtKB-KW"/>
</dbReference>
<gene>
    <name evidence="3" type="ORF">QQ91_003070</name>
</gene>
<dbReference type="AlphaFoldDB" id="A0A0C1Y2Y0"/>
<evidence type="ECO:0000259" key="2">
    <source>
        <dbReference type="Pfam" id="PF07883"/>
    </source>
</evidence>
<proteinExistence type="predicted"/>
<comment type="caution">
    <text evidence="3">The sequence shown here is derived from an EMBL/GenBank/DDBJ whole genome shotgun (WGS) entry which is preliminary data.</text>
</comment>
<dbReference type="SUPFAM" id="SSF51182">
    <property type="entry name" value="RmlC-like cupins"/>
    <property type="match status" value="1"/>
</dbReference>